<evidence type="ECO:0000256" key="1">
    <source>
        <dbReference type="SAM" id="MobiDB-lite"/>
    </source>
</evidence>
<sequence>MAWNPEVMTTIANGITQLQARLEVEAPKAGDPVRNLTREQWTGLSRGPADDRGADLTKWIRGVGDEFGDIAAALTSGQANIRGAMTALANRTTLSDSDGYVLDRGSRGYTVNFDESRAPDGAEYDAGKAYEHHSALIGLGTAADTAVTAARDAINSALGEIGAMTPAANAANNGIVDSSLGAGDAAALRDGTATPEQRGRYLRAMNLTPEQLATLKAGEDAGLDPSREAYIKNALGLDAGSSLASPAVTAAIGAVQRRGKDIGWAFDTTDRKGGHRSASRAGMGPDDVERLASVGKNVARGANLAGAAVTVADEVLKYSRDEQDGGDTAAAVAGAIGGGWAGGALAGAAVGSFAGPIGTAVGAGIGAAIGSSLGAGAAKWLTSWGD</sequence>
<gene>
    <name evidence="2" type="ORF">VZC37_06750</name>
</gene>
<protein>
    <submittedName>
        <fullName evidence="2">Uncharacterized protein</fullName>
    </submittedName>
</protein>
<evidence type="ECO:0000313" key="3">
    <source>
        <dbReference type="Proteomes" id="UP001347146"/>
    </source>
</evidence>
<comment type="caution">
    <text evidence="2">The sequence shown here is derived from an EMBL/GenBank/DDBJ whole genome shotgun (WGS) entry which is preliminary data.</text>
</comment>
<keyword evidence="3" id="KW-1185">Reference proteome</keyword>
<dbReference type="Proteomes" id="UP001347146">
    <property type="component" value="Unassembled WGS sequence"/>
</dbReference>
<accession>A0ABU7MAA0</accession>
<proteinExistence type="predicted"/>
<feature type="region of interest" description="Disordered" evidence="1">
    <location>
        <begin position="266"/>
        <end position="287"/>
    </location>
</feature>
<dbReference type="EMBL" id="JAZDUF010000001">
    <property type="protein sequence ID" value="MEE3850024.1"/>
    <property type="molecule type" value="Genomic_DNA"/>
</dbReference>
<organism evidence="2 3">
    <name type="scientific">Gordonia sesuvii</name>
    <dbReference type="NCBI Taxonomy" id="3116777"/>
    <lineage>
        <taxon>Bacteria</taxon>
        <taxon>Bacillati</taxon>
        <taxon>Actinomycetota</taxon>
        <taxon>Actinomycetes</taxon>
        <taxon>Mycobacteriales</taxon>
        <taxon>Gordoniaceae</taxon>
        <taxon>Gordonia</taxon>
    </lineage>
</organism>
<name>A0ABU7MAA0_9ACTN</name>
<dbReference type="RefSeq" id="WP_330431624.1">
    <property type="nucleotide sequence ID" value="NZ_JAZDUF010000001.1"/>
</dbReference>
<evidence type="ECO:0000313" key="2">
    <source>
        <dbReference type="EMBL" id="MEE3850024.1"/>
    </source>
</evidence>
<reference evidence="2 3" key="1">
    <citation type="submission" date="2024-01" db="EMBL/GenBank/DDBJ databases">
        <title>Draft genome sequence of Gordonia sp. LSe1-13.</title>
        <authorList>
            <person name="Suphannarot A."/>
            <person name="Mingma R."/>
        </authorList>
    </citation>
    <scope>NUCLEOTIDE SEQUENCE [LARGE SCALE GENOMIC DNA]</scope>
    <source>
        <strain evidence="2 3">LSe1-13</strain>
    </source>
</reference>